<protein>
    <submittedName>
        <fullName evidence="1">Uncharacterized protein</fullName>
    </submittedName>
</protein>
<sequence length="128" mass="13775">MEDSAFGPAGANADLECRTYVAAPSRDRLLEWLAAALNVSLGPDRVISYGCVEVEWEHNDYEGTGADVEFLDWHSLLVCQPRRDASTTAVVSDTATVLEAVQEAGYRAAPVCGYEELLQKSGAGLRPA</sequence>
<accession>A0A918C8K9</accession>
<proteinExistence type="predicted"/>
<dbReference type="Proteomes" id="UP000656732">
    <property type="component" value="Unassembled WGS sequence"/>
</dbReference>
<gene>
    <name evidence="1" type="ORF">GCM10010280_66010</name>
</gene>
<dbReference type="RefSeq" id="WP_189561720.1">
    <property type="nucleotide sequence ID" value="NZ_BMTU01000022.1"/>
</dbReference>
<reference evidence="1" key="1">
    <citation type="journal article" date="2014" name="Int. J. Syst. Evol. Microbiol.">
        <title>Complete genome sequence of Corynebacterium casei LMG S-19264T (=DSM 44701T), isolated from a smear-ripened cheese.</title>
        <authorList>
            <consortium name="US DOE Joint Genome Institute (JGI-PGF)"/>
            <person name="Walter F."/>
            <person name="Albersmeier A."/>
            <person name="Kalinowski J."/>
            <person name="Ruckert C."/>
        </authorList>
    </citation>
    <scope>NUCLEOTIDE SEQUENCE</scope>
    <source>
        <strain evidence="1">JCM 4403</strain>
    </source>
</reference>
<comment type="caution">
    <text evidence="1">The sequence shown here is derived from an EMBL/GenBank/DDBJ whole genome shotgun (WGS) entry which is preliminary data.</text>
</comment>
<name>A0A918C8K9_9ACTN</name>
<evidence type="ECO:0000313" key="1">
    <source>
        <dbReference type="EMBL" id="GGR08994.1"/>
    </source>
</evidence>
<reference evidence="1" key="2">
    <citation type="submission" date="2020-09" db="EMBL/GenBank/DDBJ databases">
        <authorList>
            <person name="Sun Q."/>
            <person name="Ohkuma M."/>
        </authorList>
    </citation>
    <scope>NUCLEOTIDE SEQUENCE</scope>
    <source>
        <strain evidence="1">JCM 4403</strain>
    </source>
</reference>
<organism evidence="1 2">
    <name type="scientific">Streptomyces pilosus</name>
    <dbReference type="NCBI Taxonomy" id="28893"/>
    <lineage>
        <taxon>Bacteria</taxon>
        <taxon>Bacillati</taxon>
        <taxon>Actinomycetota</taxon>
        <taxon>Actinomycetes</taxon>
        <taxon>Kitasatosporales</taxon>
        <taxon>Streptomycetaceae</taxon>
        <taxon>Streptomyces</taxon>
    </lineage>
</organism>
<keyword evidence="2" id="KW-1185">Reference proteome</keyword>
<dbReference type="EMBL" id="BMTU01000022">
    <property type="protein sequence ID" value="GGR08994.1"/>
    <property type="molecule type" value="Genomic_DNA"/>
</dbReference>
<dbReference type="AlphaFoldDB" id="A0A918C8K9"/>
<evidence type="ECO:0000313" key="2">
    <source>
        <dbReference type="Proteomes" id="UP000656732"/>
    </source>
</evidence>